<evidence type="ECO:0000259" key="1">
    <source>
        <dbReference type="Pfam" id="PF04187"/>
    </source>
</evidence>
<keyword evidence="3" id="KW-1185">Reference proteome</keyword>
<dbReference type="InterPro" id="IPR007314">
    <property type="entry name" value="Cofac_haem-bd_dom"/>
</dbReference>
<protein>
    <submittedName>
        <fullName evidence="2">ChaN family lipoprotein</fullName>
    </submittedName>
</protein>
<dbReference type="RefSeq" id="WP_075700639.1">
    <property type="nucleotide sequence ID" value="NZ_CP074126.1"/>
</dbReference>
<proteinExistence type="predicted"/>
<name>A0ABX8AKF0_9HYPH</name>
<feature type="domain" description="Haem-binding uptake Tiki superfamily ChaN" evidence="1">
    <location>
        <begin position="109"/>
        <end position="306"/>
    </location>
</feature>
<dbReference type="Proteomes" id="UP000680706">
    <property type="component" value="Chromosome"/>
</dbReference>
<reference evidence="2 3" key="1">
    <citation type="journal article" date="2021" name="Angew. Chem. Int. Ed. Engl.">
        <title>A novel family of nonribosomal peptides modulate collective behavior in Pseudovibrio bacteria isolated from marine sponges.</title>
        <authorList>
            <person name="Ioca L.P."/>
            <person name="Dai Y."/>
            <person name="Kunakom S."/>
            <person name="Diaz-Espinosa J."/>
            <person name="Krunic A."/>
            <person name="Crnkovic C.M."/>
            <person name="Orjala J."/>
            <person name="Sanchez L.M."/>
            <person name="Ferreira A.G."/>
            <person name="Berlinck R.G.S."/>
            <person name="Eustaquio A.S."/>
        </authorList>
    </citation>
    <scope>NUCLEOTIDE SEQUENCE [LARGE SCALE GENOMIC DNA]</scope>
    <source>
        <strain evidence="2 3">Ab134</strain>
    </source>
</reference>
<dbReference type="Pfam" id="PF04187">
    <property type="entry name" value="Cofac_haem_bdg"/>
    <property type="match status" value="1"/>
</dbReference>
<organism evidence="2 3">
    <name type="scientific">Pseudovibrio brasiliensis</name>
    <dbReference type="NCBI Taxonomy" id="1898042"/>
    <lineage>
        <taxon>Bacteria</taxon>
        <taxon>Pseudomonadati</taxon>
        <taxon>Pseudomonadota</taxon>
        <taxon>Alphaproteobacteria</taxon>
        <taxon>Hyphomicrobiales</taxon>
        <taxon>Stappiaceae</taxon>
        <taxon>Pseudovibrio</taxon>
    </lineage>
</organism>
<dbReference type="EMBL" id="CP074126">
    <property type="protein sequence ID" value="QUS55063.1"/>
    <property type="molecule type" value="Genomic_DNA"/>
</dbReference>
<keyword evidence="2" id="KW-0449">Lipoprotein</keyword>
<evidence type="ECO:0000313" key="3">
    <source>
        <dbReference type="Proteomes" id="UP000680706"/>
    </source>
</evidence>
<dbReference type="SUPFAM" id="SSF159501">
    <property type="entry name" value="EreA/ChaN-like"/>
    <property type="match status" value="1"/>
</dbReference>
<gene>
    <name evidence="2" type="ORF">KGB56_17100</name>
</gene>
<dbReference type="Gene3D" id="3.40.50.11550">
    <property type="match status" value="2"/>
</dbReference>
<accession>A0ABX8AKF0</accession>
<sequence length="371" mass="41991">MNDEKVIVYSVWITMFDDAFNPSIRTVGEAPPQEQNMLNKAMNVLSFAVAYSALVITSEAVFGQDGGAQGELSDKPNTELILTDHPLVDTVWDLRTGKQISQDAFWKLAVTQDHLLVGEKHDNPRHHELQVEAVQQMGVAGRKPLIVMEMIDPKHQQWLKELKPEDVSGLSDKLEWEKRGWPAWSMYEPIFKEAAFYGMTIAPGAPERELLIKVGKGGVPPEDVSRDLMWNQKFSKEQRESLLDELERSHCGVVPRKSLEPLVDMQRLKDASMGLPMRSAMKTGQGSILIAGTGHTRKDRGVPWWLDSNDSRLSLAAVEVSTDNFQLSDYSLADVNRFDYVWFTGRVETIDPCEKYAEQLKKMGKKHTHKE</sequence>
<dbReference type="CDD" id="cd14727">
    <property type="entry name" value="ChanN-like"/>
    <property type="match status" value="1"/>
</dbReference>
<evidence type="ECO:0000313" key="2">
    <source>
        <dbReference type="EMBL" id="QUS55063.1"/>
    </source>
</evidence>